<proteinExistence type="predicted"/>
<protein>
    <submittedName>
        <fullName evidence="1">Uncharacterized protein</fullName>
    </submittedName>
</protein>
<dbReference type="Proteomes" id="UP001303889">
    <property type="component" value="Unassembled WGS sequence"/>
</dbReference>
<sequence length="236" mass="26569">MAEYNAVEDISVPLPSFEEQSSPGDPVNLIPETRRIRWFLNGPLEAAITVSRDSYFDPDEVPEPYCLNDDNKDGKPNWHPFSQLPLTKPKVSSFRLCTDDEELDGGDEHLLVCCGQKRPLGRGVREVVVKPTTGGGRGFVTIHDFISTVHPYLMARRDEVLEAMGEDPGRTGAPFPPETRLVVIWYSAPYVDVLDEASWMRTRKRRNGSGKKLTPREMDQLVWRNVLGRDRTGASS</sequence>
<name>A0AAN6RP02_9PEZI</name>
<dbReference type="EMBL" id="MU856149">
    <property type="protein sequence ID" value="KAK3897499.1"/>
    <property type="molecule type" value="Genomic_DNA"/>
</dbReference>
<keyword evidence="2" id="KW-1185">Reference proteome</keyword>
<accession>A0AAN6RP02</accession>
<evidence type="ECO:0000313" key="2">
    <source>
        <dbReference type="Proteomes" id="UP001303889"/>
    </source>
</evidence>
<comment type="caution">
    <text evidence="1">The sequence shown here is derived from an EMBL/GenBank/DDBJ whole genome shotgun (WGS) entry which is preliminary data.</text>
</comment>
<reference evidence="1" key="1">
    <citation type="journal article" date="2023" name="Mol. Phylogenet. Evol.">
        <title>Genome-scale phylogeny and comparative genomics of the fungal order Sordariales.</title>
        <authorList>
            <person name="Hensen N."/>
            <person name="Bonometti L."/>
            <person name="Westerberg I."/>
            <person name="Brannstrom I.O."/>
            <person name="Guillou S."/>
            <person name="Cros-Aarteil S."/>
            <person name="Calhoun S."/>
            <person name="Haridas S."/>
            <person name="Kuo A."/>
            <person name="Mondo S."/>
            <person name="Pangilinan J."/>
            <person name="Riley R."/>
            <person name="LaButti K."/>
            <person name="Andreopoulos B."/>
            <person name="Lipzen A."/>
            <person name="Chen C."/>
            <person name="Yan M."/>
            <person name="Daum C."/>
            <person name="Ng V."/>
            <person name="Clum A."/>
            <person name="Steindorff A."/>
            <person name="Ohm R.A."/>
            <person name="Martin F."/>
            <person name="Silar P."/>
            <person name="Natvig D.O."/>
            <person name="Lalanne C."/>
            <person name="Gautier V."/>
            <person name="Ament-Velasquez S.L."/>
            <person name="Kruys A."/>
            <person name="Hutchinson M.I."/>
            <person name="Powell A.J."/>
            <person name="Barry K."/>
            <person name="Miller A.N."/>
            <person name="Grigoriev I.V."/>
            <person name="Debuchy R."/>
            <person name="Gladieux P."/>
            <person name="Hiltunen Thoren M."/>
            <person name="Johannesson H."/>
        </authorList>
    </citation>
    <scope>NUCLEOTIDE SEQUENCE</scope>
    <source>
        <strain evidence="1">CBS 103.79</strain>
    </source>
</reference>
<dbReference type="AlphaFoldDB" id="A0AAN6RP02"/>
<gene>
    <name evidence="1" type="ORF">C8A05DRAFT_38950</name>
</gene>
<organism evidence="1 2">
    <name type="scientific">Staphylotrichum tortipilum</name>
    <dbReference type="NCBI Taxonomy" id="2831512"/>
    <lineage>
        <taxon>Eukaryota</taxon>
        <taxon>Fungi</taxon>
        <taxon>Dikarya</taxon>
        <taxon>Ascomycota</taxon>
        <taxon>Pezizomycotina</taxon>
        <taxon>Sordariomycetes</taxon>
        <taxon>Sordariomycetidae</taxon>
        <taxon>Sordariales</taxon>
        <taxon>Chaetomiaceae</taxon>
        <taxon>Staphylotrichum</taxon>
    </lineage>
</organism>
<evidence type="ECO:0000313" key="1">
    <source>
        <dbReference type="EMBL" id="KAK3897499.1"/>
    </source>
</evidence>
<reference evidence="1" key="2">
    <citation type="submission" date="2023-05" db="EMBL/GenBank/DDBJ databases">
        <authorList>
            <consortium name="Lawrence Berkeley National Laboratory"/>
            <person name="Steindorff A."/>
            <person name="Hensen N."/>
            <person name="Bonometti L."/>
            <person name="Westerberg I."/>
            <person name="Brannstrom I.O."/>
            <person name="Guillou S."/>
            <person name="Cros-Aarteil S."/>
            <person name="Calhoun S."/>
            <person name="Haridas S."/>
            <person name="Kuo A."/>
            <person name="Mondo S."/>
            <person name="Pangilinan J."/>
            <person name="Riley R."/>
            <person name="Labutti K."/>
            <person name="Andreopoulos B."/>
            <person name="Lipzen A."/>
            <person name="Chen C."/>
            <person name="Yanf M."/>
            <person name="Daum C."/>
            <person name="Ng V."/>
            <person name="Clum A."/>
            <person name="Ohm R."/>
            <person name="Martin F."/>
            <person name="Silar P."/>
            <person name="Natvig D."/>
            <person name="Lalanne C."/>
            <person name="Gautier V."/>
            <person name="Ament-Velasquez S.L."/>
            <person name="Kruys A."/>
            <person name="Hutchinson M.I."/>
            <person name="Powell A.J."/>
            <person name="Barry K."/>
            <person name="Miller A.N."/>
            <person name="Grigoriev I.V."/>
            <person name="Debuchy R."/>
            <person name="Gladieux P."/>
            <person name="Thoren M.H."/>
            <person name="Johannesson H."/>
        </authorList>
    </citation>
    <scope>NUCLEOTIDE SEQUENCE</scope>
    <source>
        <strain evidence="1">CBS 103.79</strain>
    </source>
</reference>